<dbReference type="GO" id="GO:1990573">
    <property type="term" value="P:potassium ion import across plasma membrane"/>
    <property type="evidence" value="ECO:0007669"/>
    <property type="project" value="TreeGrafter"/>
</dbReference>
<evidence type="ECO:0000256" key="7">
    <source>
        <dbReference type="ARBA" id="ARBA00022989"/>
    </source>
</evidence>
<accession>A0A1Y3EQZ6</accession>
<feature type="compositionally biased region" description="Polar residues" evidence="13">
    <location>
        <begin position="271"/>
        <end position="294"/>
    </location>
</feature>
<evidence type="ECO:0000256" key="2">
    <source>
        <dbReference type="ARBA" id="ARBA00022448"/>
    </source>
</evidence>
<keyword evidence="3 12" id="KW-0633">Potassium transport</keyword>
<reference evidence="15 16" key="1">
    <citation type="submission" date="2015-04" db="EMBL/GenBank/DDBJ databases">
        <title>Draft genome of the roundworm Trichinella nativa.</title>
        <authorList>
            <person name="Mitreva M."/>
        </authorList>
    </citation>
    <scope>NUCLEOTIDE SEQUENCE [LARGE SCALE GENOMIC DNA]</scope>
    <source>
        <strain evidence="15 16">ISS45</strain>
    </source>
</reference>
<organism evidence="15 16">
    <name type="scientific">Trichinella nativa</name>
    <dbReference type="NCBI Taxonomy" id="6335"/>
    <lineage>
        <taxon>Eukaryota</taxon>
        <taxon>Metazoa</taxon>
        <taxon>Ecdysozoa</taxon>
        <taxon>Nematoda</taxon>
        <taxon>Enoplea</taxon>
        <taxon>Dorylaimia</taxon>
        <taxon>Trichinellida</taxon>
        <taxon>Trichinellidae</taxon>
        <taxon>Trichinella</taxon>
    </lineage>
</organism>
<dbReference type="Proteomes" id="UP000243006">
    <property type="component" value="Unassembled WGS sequence"/>
</dbReference>
<dbReference type="SUPFAM" id="SSF81296">
    <property type="entry name" value="E set domains"/>
    <property type="match status" value="1"/>
</dbReference>
<dbReference type="InterPro" id="IPR014756">
    <property type="entry name" value="Ig_E-set"/>
</dbReference>
<comment type="similarity">
    <text evidence="12">Belongs to the inward rectifier-type potassium channel (TC 1.A.2.1) family.</text>
</comment>
<dbReference type="PANTHER" id="PTHR11767:SF51">
    <property type="entry name" value="INWARD RECTIFIER POTASSIUM CHANNEL IRK-1"/>
    <property type="match status" value="1"/>
</dbReference>
<dbReference type="PANTHER" id="PTHR11767">
    <property type="entry name" value="INWARD RECTIFIER POTASSIUM CHANNEL"/>
    <property type="match status" value="1"/>
</dbReference>
<evidence type="ECO:0000256" key="6">
    <source>
        <dbReference type="ARBA" id="ARBA00022958"/>
    </source>
</evidence>
<sequence length="336" mass="38574">MNHIVLRKERKKKGFLQQVALTRYFRSFGAIPFVISSNDVSRRLLQKKVKRSRLVKKNGEVNVTRNNVPKLERQYISKYACISLRNGQLCFLFRVGDMRDTHLVEAHVRLQIIRKTVTEEGEILPLDQHEMDVGFDRGLDRVFLVWPMTICHVIDYRSPLYEYSAESLASAQFEVVAILEGIVESTGMTAQALTSYLPSEINWGHRFEKLFTYQKVNGGYQVDWSLFHNTYAVRTPHYSAKKLEELKVTNVNFTSQYYDGTSDDGFDSETHSSFHVPSGCSGETTPCSPKNQDSPKFLDSNILSPPPPQFRSNKINHVEVPEIVVVNMSNQEEEEQ</sequence>
<feature type="region of interest" description="Disordered" evidence="13">
    <location>
        <begin position="268"/>
        <end position="315"/>
    </location>
</feature>
<evidence type="ECO:0000256" key="13">
    <source>
        <dbReference type="SAM" id="MobiDB-lite"/>
    </source>
</evidence>
<dbReference type="GO" id="GO:0034765">
    <property type="term" value="P:regulation of monoatomic ion transmembrane transport"/>
    <property type="evidence" value="ECO:0007669"/>
    <property type="project" value="TreeGrafter"/>
</dbReference>
<evidence type="ECO:0000256" key="12">
    <source>
        <dbReference type="RuleBase" id="RU003822"/>
    </source>
</evidence>
<evidence type="ECO:0000313" key="16">
    <source>
        <dbReference type="Proteomes" id="UP000243006"/>
    </source>
</evidence>
<keyword evidence="2 12" id="KW-0813">Transport</keyword>
<dbReference type="PRINTS" id="PR01320">
    <property type="entry name" value="KIRCHANNEL"/>
</dbReference>
<evidence type="ECO:0000256" key="4">
    <source>
        <dbReference type="ARBA" id="ARBA00022692"/>
    </source>
</evidence>
<name>A0A1Y3EQZ6_9BILA</name>
<evidence type="ECO:0000259" key="14">
    <source>
        <dbReference type="Pfam" id="PF17655"/>
    </source>
</evidence>
<keyword evidence="6 12" id="KW-0630">Potassium</keyword>
<dbReference type="Gene3D" id="2.60.40.1400">
    <property type="entry name" value="G protein-activated inward rectifier potassium channel 1"/>
    <property type="match status" value="1"/>
</dbReference>
<keyword evidence="10 12" id="KW-0407">Ion channel</keyword>
<comment type="catalytic activity">
    <reaction evidence="11">
        <text>K(+)(in) = K(+)(out)</text>
        <dbReference type="Rhea" id="RHEA:29463"/>
        <dbReference type="ChEBI" id="CHEBI:29103"/>
    </reaction>
</comment>
<evidence type="ECO:0000256" key="3">
    <source>
        <dbReference type="ARBA" id="ARBA00022538"/>
    </source>
</evidence>
<feature type="domain" description="Inward rectifier potassium channel C-terminal" evidence="14">
    <location>
        <begin position="77"/>
        <end position="246"/>
    </location>
</feature>
<evidence type="ECO:0000256" key="10">
    <source>
        <dbReference type="ARBA" id="ARBA00023303"/>
    </source>
</evidence>
<proteinExistence type="inferred from homology"/>
<keyword evidence="4 12" id="KW-0812">Transmembrane</keyword>
<comment type="subcellular location">
    <subcellularLocation>
        <location evidence="1 12">Membrane</location>
        <topology evidence="1 12">Multi-pass membrane protein</topology>
    </subcellularLocation>
</comment>
<dbReference type="InterPro" id="IPR041647">
    <property type="entry name" value="IRK_C"/>
</dbReference>
<dbReference type="FunFam" id="2.60.40.1400:FF:000001">
    <property type="entry name" value="G protein-activated inward rectifier potassium channel 2"/>
    <property type="match status" value="1"/>
</dbReference>
<dbReference type="InterPro" id="IPR013518">
    <property type="entry name" value="K_chnl_inward-rec_Kir_cyto"/>
</dbReference>
<gene>
    <name evidence="15" type="ORF">D917_01479</name>
</gene>
<keyword evidence="8 12" id="KW-0406">Ion transport</keyword>
<dbReference type="EMBL" id="LVZM01005025">
    <property type="protein sequence ID" value="OUC47200.1"/>
    <property type="molecule type" value="Genomic_DNA"/>
</dbReference>
<evidence type="ECO:0000256" key="5">
    <source>
        <dbReference type="ARBA" id="ARBA00022882"/>
    </source>
</evidence>
<dbReference type="GO" id="GO:0005886">
    <property type="term" value="C:plasma membrane"/>
    <property type="evidence" value="ECO:0007669"/>
    <property type="project" value="TreeGrafter"/>
</dbReference>
<keyword evidence="5 12" id="KW-0851">Voltage-gated channel</keyword>
<dbReference type="GO" id="GO:0034702">
    <property type="term" value="C:monoatomic ion channel complex"/>
    <property type="evidence" value="ECO:0007669"/>
    <property type="project" value="UniProtKB-KW"/>
</dbReference>
<keyword evidence="9" id="KW-0472">Membrane</keyword>
<protein>
    <submittedName>
        <fullName evidence="15">Inward rectifier potassium channel</fullName>
    </submittedName>
</protein>
<evidence type="ECO:0000256" key="1">
    <source>
        <dbReference type="ARBA" id="ARBA00004141"/>
    </source>
</evidence>
<dbReference type="GO" id="GO:0005242">
    <property type="term" value="F:inward rectifier potassium channel activity"/>
    <property type="evidence" value="ECO:0007669"/>
    <property type="project" value="InterPro"/>
</dbReference>
<comment type="caution">
    <text evidence="15">The sequence shown here is derived from an EMBL/GenBank/DDBJ whole genome shotgun (WGS) entry which is preliminary data.</text>
</comment>
<evidence type="ECO:0000256" key="9">
    <source>
        <dbReference type="ARBA" id="ARBA00023136"/>
    </source>
</evidence>
<dbReference type="Pfam" id="PF17655">
    <property type="entry name" value="IRK_C"/>
    <property type="match status" value="1"/>
</dbReference>
<evidence type="ECO:0000313" key="15">
    <source>
        <dbReference type="EMBL" id="OUC47200.1"/>
    </source>
</evidence>
<dbReference type="AlphaFoldDB" id="A0A1Y3EQZ6"/>
<evidence type="ECO:0000256" key="8">
    <source>
        <dbReference type="ARBA" id="ARBA00023065"/>
    </source>
</evidence>
<evidence type="ECO:0000256" key="11">
    <source>
        <dbReference type="ARBA" id="ARBA00034430"/>
    </source>
</evidence>
<dbReference type="InterPro" id="IPR016449">
    <property type="entry name" value="K_chnl_inward-rec_Kir"/>
</dbReference>
<keyword evidence="7" id="KW-1133">Transmembrane helix</keyword>